<dbReference type="PANTHER" id="PTHR31901">
    <property type="entry name" value="GH3 DOMAIN-CONTAINING PROTEIN"/>
    <property type="match status" value="1"/>
</dbReference>
<evidence type="ECO:0000313" key="2">
    <source>
        <dbReference type="EMBL" id="AOA58062.1"/>
    </source>
</evidence>
<dbReference type="AlphaFoldDB" id="A0A1B2LYM4"/>
<keyword evidence="3" id="KW-1185">Reference proteome</keyword>
<dbReference type="InterPro" id="IPR004993">
    <property type="entry name" value="GH3"/>
</dbReference>
<dbReference type="KEGG" id="ala:BFG52_06660"/>
<accession>A0A1B2LYM4</accession>
<dbReference type="Pfam" id="PF03321">
    <property type="entry name" value="GH3"/>
    <property type="match status" value="1"/>
</dbReference>
<dbReference type="PANTHER" id="PTHR31901:SF9">
    <property type="entry name" value="GH3 DOMAIN-CONTAINING PROTEIN"/>
    <property type="match status" value="1"/>
</dbReference>
<feature type="domain" description="GH3 middle" evidence="1">
    <location>
        <begin position="324"/>
        <end position="389"/>
    </location>
</feature>
<dbReference type="Pfam" id="PF23571">
    <property type="entry name" value="GH3_M"/>
    <property type="match status" value="1"/>
</dbReference>
<organism evidence="2 3">
    <name type="scientific">Acinetobacter larvae</name>
    <dbReference type="NCBI Taxonomy" id="1789224"/>
    <lineage>
        <taxon>Bacteria</taxon>
        <taxon>Pseudomonadati</taxon>
        <taxon>Pseudomonadota</taxon>
        <taxon>Gammaproteobacteria</taxon>
        <taxon>Moraxellales</taxon>
        <taxon>Moraxellaceae</taxon>
        <taxon>Acinetobacter</taxon>
    </lineage>
</organism>
<gene>
    <name evidence="2" type="ORF">BFG52_06660</name>
</gene>
<dbReference type="STRING" id="1789224.BFG52_06660"/>
<name>A0A1B2LYM4_9GAMM</name>
<dbReference type="OrthoDB" id="9807441at2"/>
<sequence>MGMILTAAHGILAFASKYTAKRFVANADNLQFIQQQKLSEILKLLGKTDLNYQQFQQHYPLTRYAAWREVIEQSRLSGRNALGKEVIQRFQPTSGSSEQLKYIPYTAGFLKELDQAIALWIYDLYQQYPALKQGTHYWSVSWLPESLRQHGERENLNNDHALLNFSKRLLSGLTQSVPTDIAYAKTAEAAMFATAVYLVADPKLALISVWSPTFALQLLDLISQKQHEIVGVLRSGQWPNQNFAKLKAPHRPQRAKQFARLDLKTSQAWQQLWPKLCLLSSWDTASASSWAIQLQQRLPHVSFQAKGLWATEAVVTIPYQQYFPLMYHAHFYEFLTTDGQVLPAWQLQQDQIVSPVVTTAAGLLRYIIDDELQVTGFIKDVPCFKFLGRKLTVDMVGEKIDHVTAQQLLQQLQTEGYRTLSLLGIAGGEQYKPYYALLSEGDAEQQPSAAELDHLLKRNFHYELARDLGQLAAPMVLHVADGWAHYKRLAMHNGMVEGNIKPEPLKQFAQYF</sequence>
<dbReference type="GO" id="GO:0016881">
    <property type="term" value="F:acid-amino acid ligase activity"/>
    <property type="evidence" value="ECO:0007669"/>
    <property type="project" value="TreeGrafter"/>
</dbReference>
<dbReference type="InterPro" id="IPR055377">
    <property type="entry name" value="GH3_M"/>
</dbReference>
<evidence type="ECO:0000313" key="3">
    <source>
        <dbReference type="Proteomes" id="UP000093391"/>
    </source>
</evidence>
<protein>
    <submittedName>
        <fullName evidence="2">GH3 auxin-responsive promoter</fullName>
    </submittedName>
</protein>
<dbReference type="RefSeq" id="WP_067553814.1">
    <property type="nucleotide sequence ID" value="NZ_CP016895.1"/>
</dbReference>
<reference evidence="2 3" key="1">
    <citation type="submission" date="2016-08" db="EMBL/GenBank/DDBJ databases">
        <authorList>
            <person name="Seilhamer J.J."/>
        </authorList>
    </citation>
    <scope>NUCLEOTIDE SEQUENCE [LARGE SCALE GENOMIC DNA]</scope>
    <source>
        <strain evidence="2 3">BRTC-1</strain>
    </source>
</reference>
<evidence type="ECO:0000259" key="1">
    <source>
        <dbReference type="Pfam" id="PF23571"/>
    </source>
</evidence>
<dbReference type="EMBL" id="CP016895">
    <property type="protein sequence ID" value="AOA58062.1"/>
    <property type="molecule type" value="Genomic_DNA"/>
</dbReference>
<dbReference type="Proteomes" id="UP000093391">
    <property type="component" value="Chromosome"/>
</dbReference>
<proteinExistence type="predicted"/>
<dbReference type="GO" id="GO:0005737">
    <property type="term" value="C:cytoplasm"/>
    <property type="evidence" value="ECO:0007669"/>
    <property type="project" value="TreeGrafter"/>
</dbReference>